<dbReference type="PANTHER" id="PTHR43298">
    <property type="entry name" value="MULTIDRUG RESISTANCE PROTEIN NORM-RELATED"/>
    <property type="match status" value="1"/>
</dbReference>
<dbReference type="CDD" id="cd13142">
    <property type="entry name" value="MATE_like_12"/>
    <property type="match status" value="1"/>
</dbReference>
<dbReference type="GO" id="GO:0005886">
    <property type="term" value="C:plasma membrane"/>
    <property type="evidence" value="ECO:0007669"/>
    <property type="project" value="UniProtKB-SubCell"/>
</dbReference>
<dbReference type="Proteomes" id="UP000001661">
    <property type="component" value="Chromosome"/>
</dbReference>
<evidence type="ECO:0000313" key="14">
    <source>
        <dbReference type="EMBL" id="ADL13353.1"/>
    </source>
</evidence>
<dbReference type="Pfam" id="PF01554">
    <property type="entry name" value="MatE"/>
    <property type="match status" value="2"/>
</dbReference>
<feature type="transmembrane region" description="Helical" evidence="13">
    <location>
        <begin position="238"/>
        <end position="258"/>
    </location>
</feature>
<dbReference type="OrthoDB" id="9776324at2"/>
<keyword evidence="15" id="KW-1185">Reference proteome</keyword>
<dbReference type="InterPro" id="IPR050222">
    <property type="entry name" value="MATE_MdtK"/>
</dbReference>
<dbReference type="GO" id="GO:0015297">
    <property type="term" value="F:antiporter activity"/>
    <property type="evidence" value="ECO:0007669"/>
    <property type="project" value="UniProtKB-KW"/>
</dbReference>
<comment type="similarity">
    <text evidence="3">Belongs to the multi antimicrobial extrusion (MATE) (TC 2.A.66.1) family.</text>
</comment>
<dbReference type="EMBL" id="CP002105">
    <property type="protein sequence ID" value="ADL13353.1"/>
    <property type="molecule type" value="Genomic_DNA"/>
</dbReference>
<name>D9QS62_ACEAZ</name>
<evidence type="ECO:0000256" key="2">
    <source>
        <dbReference type="ARBA" id="ARBA00004651"/>
    </source>
</evidence>
<feature type="transmembrane region" description="Helical" evidence="13">
    <location>
        <begin position="204"/>
        <end position="226"/>
    </location>
</feature>
<evidence type="ECO:0000256" key="5">
    <source>
        <dbReference type="ARBA" id="ARBA00022448"/>
    </source>
</evidence>
<dbReference type="NCBIfam" id="TIGR00797">
    <property type="entry name" value="matE"/>
    <property type="match status" value="1"/>
</dbReference>
<accession>D9QS62</accession>
<organism evidence="14 15">
    <name type="scientific">Acetohalobium arabaticum (strain ATCC 49924 / DSM 5501 / Z-7288)</name>
    <dbReference type="NCBI Taxonomy" id="574087"/>
    <lineage>
        <taxon>Bacteria</taxon>
        <taxon>Bacillati</taxon>
        <taxon>Bacillota</taxon>
        <taxon>Clostridia</taxon>
        <taxon>Halanaerobiales</taxon>
        <taxon>Halobacteroidaceae</taxon>
        <taxon>Acetohalobium</taxon>
    </lineage>
</organism>
<keyword evidence="11 13" id="KW-0472">Membrane</keyword>
<feature type="transmembrane region" description="Helical" evidence="13">
    <location>
        <begin position="396"/>
        <end position="416"/>
    </location>
</feature>
<keyword evidence="6" id="KW-0050">Antiport</keyword>
<feature type="transmembrane region" description="Helical" evidence="13">
    <location>
        <begin position="326"/>
        <end position="347"/>
    </location>
</feature>
<evidence type="ECO:0000256" key="12">
    <source>
        <dbReference type="ARBA" id="ARBA00031636"/>
    </source>
</evidence>
<dbReference type="InterPro" id="IPR048279">
    <property type="entry name" value="MdtK-like"/>
</dbReference>
<dbReference type="RefSeq" id="WP_013278798.1">
    <property type="nucleotide sequence ID" value="NC_014378.1"/>
</dbReference>
<keyword evidence="8 13" id="KW-0812">Transmembrane</keyword>
<feature type="transmembrane region" description="Helical" evidence="13">
    <location>
        <begin position="64"/>
        <end position="88"/>
    </location>
</feature>
<feature type="transmembrane region" description="Helical" evidence="13">
    <location>
        <begin position="142"/>
        <end position="164"/>
    </location>
</feature>
<dbReference type="KEGG" id="aar:Acear_1850"/>
<evidence type="ECO:0000256" key="1">
    <source>
        <dbReference type="ARBA" id="ARBA00003408"/>
    </source>
</evidence>
<dbReference type="HOGENOM" id="CLU_012893_5_3_9"/>
<dbReference type="STRING" id="574087.Acear_1850"/>
<evidence type="ECO:0000256" key="6">
    <source>
        <dbReference type="ARBA" id="ARBA00022449"/>
    </source>
</evidence>
<gene>
    <name evidence="14" type="ordered locus">Acear_1850</name>
</gene>
<proteinExistence type="inferred from homology"/>
<dbReference type="GO" id="GO:0006811">
    <property type="term" value="P:monoatomic ion transport"/>
    <property type="evidence" value="ECO:0007669"/>
    <property type="project" value="UniProtKB-KW"/>
</dbReference>
<evidence type="ECO:0000256" key="13">
    <source>
        <dbReference type="SAM" id="Phobius"/>
    </source>
</evidence>
<feature type="transmembrane region" description="Helical" evidence="13">
    <location>
        <begin position="367"/>
        <end position="389"/>
    </location>
</feature>
<feature type="transmembrane region" description="Helical" evidence="13">
    <location>
        <begin position="100"/>
        <end position="122"/>
    </location>
</feature>
<dbReference type="PANTHER" id="PTHR43298:SF2">
    <property type="entry name" value="FMN_FAD EXPORTER YEEO-RELATED"/>
    <property type="match status" value="1"/>
</dbReference>
<feature type="transmembrane region" description="Helical" evidence="13">
    <location>
        <begin position="428"/>
        <end position="447"/>
    </location>
</feature>
<feature type="transmembrane region" description="Helical" evidence="13">
    <location>
        <begin position="270"/>
        <end position="292"/>
    </location>
</feature>
<reference evidence="14 15" key="1">
    <citation type="journal article" date="2010" name="Stand. Genomic Sci.">
        <title>Complete genome sequence of Acetohalobium arabaticum type strain (Z-7288).</title>
        <authorList>
            <person name="Sikorski J."/>
            <person name="Lapidus A."/>
            <person name="Chertkov O."/>
            <person name="Lucas S."/>
            <person name="Copeland A."/>
            <person name="Glavina Del Rio T."/>
            <person name="Nolan M."/>
            <person name="Tice H."/>
            <person name="Cheng J.F."/>
            <person name="Han C."/>
            <person name="Brambilla E."/>
            <person name="Pitluck S."/>
            <person name="Liolios K."/>
            <person name="Ivanova N."/>
            <person name="Mavromatis K."/>
            <person name="Mikhailova N."/>
            <person name="Pati A."/>
            <person name="Bruce D."/>
            <person name="Detter C."/>
            <person name="Tapia R."/>
            <person name="Goodwin L."/>
            <person name="Chen A."/>
            <person name="Palaniappan K."/>
            <person name="Land M."/>
            <person name="Hauser L."/>
            <person name="Chang Y.J."/>
            <person name="Jeffries C.D."/>
            <person name="Rohde M."/>
            <person name="Goker M."/>
            <person name="Spring S."/>
            <person name="Woyke T."/>
            <person name="Bristow J."/>
            <person name="Eisen J.A."/>
            <person name="Markowitz V."/>
            <person name="Hugenholtz P."/>
            <person name="Kyrpides N.C."/>
            <person name="Klenk H.P."/>
        </authorList>
    </citation>
    <scope>NUCLEOTIDE SEQUENCE [LARGE SCALE GENOMIC DNA]</scope>
    <source>
        <strain evidence="15">ATCC 49924 / DSM 5501 / Z-7288</strain>
    </source>
</reference>
<evidence type="ECO:0000256" key="11">
    <source>
        <dbReference type="ARBA" id="ARBA00023136"/>
    </source>
</evidence>
<evidence type="ECO:0000256" key="8">
    <source>
        <dbReference type="ARBA" id="ARBA00022692"/>
    </source>
</evidence>
<dbReference type="eggNOG" id="COG0534">
    <property type="taxonomic scope" value="Bacteria"/>
</dbReference>
<dbReference type="InterPro" id="IPR002528">
    <property type="entry name" value="MATE_fam"/>
</dbReference>
<keyword evidence="5" id="KW-0813">Transport</keyword>
<comment type="function">
    <text evidence="1">Multidrug efflux pump.</text>
</comment>
<evidence type="ECO:0000313" key="15">
    <source>
        <dbReference type="Proteomes" id="UP000001661"/>
    </source>
</evidence>
<feature type="transmembrane region" description="Helical" evidence="13">
    <location>
        <begin position="20"/>
        <end position="44"/>
    </location>
</feature>
<evidence type="ECO:0000256" key="4">
    <source>
        <dbReference type="ARBA" id="ARBA00020268"/>
    </source>
</evidence>
<evidence type="ECO:0000256" key="10">
    <source>
        <dbReference type="ARBA" id="ARBA00023065"/>
    </source>
</evidence>
<keyword evidence="10" id="KW-0406">Ion transport</keyword>
<dbReference type="AlphaFoldDB" id="D9QS62"/>
<keyword evidence="7" id="KW-1003">Cell membrane</keyword>
<sequence length="463" mass="50734">MAKKFKKQLGKQVDSTKGSIIKSLFHLSWPIILSNLMHMTYNLVDTIWVGKVGAKAVAAISLSFPIVFVLLSLGIGFTIAGTTLVAQYTGAEEGEKVNHVVGQIFSFVLSIALFCSVIGIIFTPDFLKWMGASKEVLPLAVSYMRVLFGGMTFMFIFFIFSALLRGSGNSITPMKLMFVSTLINIILDPFLIFGVSFFPELGVTGAAVATIFSRAVVAVISIYFLWTGKYGLHLKWHHLKFDFKLIKEIVVLGAPAAIEQSTRGLGMTVMMSIVAHFGTMAVAAFGICTRILSLVIMPSRGFSTATTTMVGQNLGANKVSRAEKSAYISTGLNFILLSILGAIFFTVPQLVIKVFNDNPEVIRIGSSFIQINGLFFGFMGGLIVINGGFRGAGNTLSAMFFSIFSLWIIRIPLANIWSKVFEWGTNGIWWAFVISNVLGSLTAILWFKRGHWKKSIINKDKKA</sequence>
<comment type="subcellular location">
    <subcellularLocation>
        <location evidence="2">Cell membrane</location>
        <topology evidence="2">Multi-pass membrane protein</topology>
    </subcellularLocation>
</comment>
<evidence type="ECO:0000256" key="3">
    <source>
        <dbReference type="ARBA" id="ARBA00010199"/>
    </source>
</evidence>
<keyword evidence="9 13" id="KW-1133">Transmembrane helix</keyword>
<feature type="transmembrane region" description="Helical" evidence="13">
    <location>
        <begin position="176"/>
        <end position="198"/>
    </location>
</feature>
<dbReference type="PIRSF" id="PIRSF006603">
    <property type="entry name" value="DinF"/>
    <property type="match status" value="1"/>
</dbReference>
<evidence type="ECO:0000256" key="7">
    <source>
        <dbReference type="ARBA" id="ARBA00022475"/>
    </source>
</evidence>
<dbReference type="GO" id="GO:0042910">
    <property type="term" value="F:xenobiotic transmembrane transporter activity"/>
    <property type="evidence" value="ECO:0007669"/>
    <property type="project" value="InterPro"/>
</dbReference>
<protein>
    <recommendedName>
        <fullName evidence="4">Probable multidrug resistance protein NorM</fullName>
    </recommendedName>
    <alternativeName>
        <fullName evidence="12">Multidrug-efflux transporter</fullName>
    </alternativeName>
</protein>
<evidence type="ECO:0000256" key="9">
    <source>
        <dbReference type="ARBA" id="ARBA00022989"/>
    </source>
</evidence>